<sequence length="3028" mass="310788">MKQIVKKFESTVVSVSVFFLLFYLTGISAFVSTAQAATKTQSIIFVEDNLSEYQSLVGSIKQGIEVHVLDYNKNGLEQMSEILNGRSGIDAIYLLSHGAEGQINLGAKTLTNADISKYTDLLAQIGSTLKKDGDILIYGCNVAKGEDGMMLIDKLSQATGADVAASDNLTGDSDQGGDWVLESSIGEINASPLVFKYKHVLVDEFTRVSDPFPDLQYDLRIAFGDFDNDGDIDALSQNGNTIGQGYIYTRANGDGTYTNFNQSGTSIPNSPFANADLTGLNGLGGFYVASVIPIDYDNDGDTDIISRSGSVAGGSNFILRNDNGSFTRVADPFPDLTYDVRIEFADFDNDGDIDALAQQGNTIGQGYIYVRRNSDGTYTQFNQSGTSIPSTPFAATDLTGMNGLSFFAVDYDNDGDKDIINRSGSVAGGSNYILRNDSGTTFTKVADPFGDTQYDLRMTFGDFDSDGDVDALQQESNVLGQGYFYMQRNSDGSYTRFDQSGMSIPGSPFSNVDLTDMNGINFFTVDYDSDGDLDVISRSNSIAGGANFVLKASGSPPILVSSTPSDNSIDVAVNTNITLNLSENVTAGDGNIYIRKTSDKSIVETIAANSSKVAINGSTVTINPDTNLENNTSYYLTFDLNAFLDSDLKGFGYLNEFVRAGFDNINLLNFITASVTQIEITAFDHIGDVVAGTVGNTTYANASAVIAALPVSVSANTNAVTVPVITWVDTDGYNPAVAGSYTFTATLGAIPGGFANSGNHTATVEVIVQELAPSITTNPNNSTITEGTGTSFTVVAGGTGLTYQWKVDKNDGNGFVDLTNSASYNGATTDTLTITNATTGMSGYKYKVEVSGTIGSPATSNEAVLTVTEVPAVNSVAVDPTTASIVQGENKQLTKTVIAVGGAAETVTWSSSDVSGKVTVDETGLVTVASDAAPGDYIITATSTFDTSKKGTATITVSAAPVVPAVNSVAVDPTTASIVQGENKQLTKTVIAVGGAAETATWSSSDVSGKVTVDETGLVTVASDAAPGDYTITATSTFDTSKKGTATITVTAALVVPTVNSVAVDPTTASIVQGENKQLTKTVIAVGGAAETVTWSSSDVSGKVTVDETGLVTVASDAAPGDYIITATSTFDTSKTGTATITVTAAPVVPAVNSVAVDPTTASIVQGENKQLTKTVIAVGGAAETVTWSSSDASGKVTVDSNGLVTVASDAAPGDYTITATSTFDTSKTGTATITVTAAPVAPAVNSVAVDPTTASIVQGENKQLTKTVIAVGEAAETVTWSSSDVSGKVTVDETGLVTVASDAAPGDYTITATSTFDTSKKGTATITVSAAPVVPAVNSVAVDPTTASIVQGENKQLTKTVIAVGGAAETVTWSSSDVSGKVTVDETGLVTVASDAAPGDYTITATSTFDTSKKGTATITVSAAPVVPAVNSVAVDPTTASIVQGENKQLTKTVIAVGGAAETVTWSSSDASGKVTVDETGLVIVASDATPGDYTITATSTFDTSKKGTATITVTAAPVAPAVNSVAVDPTTASIVQGENKQLTKTVIAVGGAAEIVMWSSSDASGKVTVDETGLVTVASDAAPGDYTITATSTFDSSKKGTATITVTAAPVAPAVNSVAVDPTTASIVQGENKQFTKTVIAVGGAAETVTWSSSDVSGKVTVDETGLVTVASDAAPGDYTITATSTFDTSKKGTATITVSAAPVVPAVNSVAVDPTTASIVQGENKQLTKTVIAVGGAAETATWSSSDVSGKVTVDETGLVTVASDAAPGDYTITATSTFDTSKKGTATITVTAAPVVPTVNSVAVDPTTASIVQGENKQLTKTVIAVGGAAETVTWSSSDVSGKVTVDETGLVTVASDAAPGDYTITATSTFDSSKKGTATITVTAAPVVPAVNSVAVDPTTASIVQGENKQLTKTVIAVGGAAETVTWSSSDASGKVTVDETGLVTVASDAAPGDYTITATSTFDTSKTGTATITVTAAPVAPAVNSVAVDPTTASIVQGENKQLTKTVIAVGGAAETVTWSSSDVSGKVTVDETGLVTVASDAAPGDYTITATSTFDTSKKGTATITVTAAPVAPAVNSVAVDPTTASIVQGENKQLTKTVIAVGGAAEIVMWSSSDASGKVTVDETGLVTVASDAALGDYTITATSTFDTSKKWTATITVSAAPVVPAVNSVAVDPTTASIVQGENKQLTKTVIAVGGAAETVTWSSSDASGKVTVDETGLVTVASDAAPGDYTITATSTFDTSKTGTATITVTAAPVAPAVNSVAVDPTTASIVQGENKQLTKTVIAVGGAAETVTWSSSDVSGKVTVDETGLVTVASDAAPGDYTITATSTFDSSKKGTATITVSAAPVVPAVNSVAVDPTTASIVQGENKQLTKTVIAVGGAAETVTWSSSDASGKVTVDSNGLVTVASDATPGDYTITATSTFDTSKKGTATITVMTSAAVTYTINYTAEVGGTIEGDLSQTVDEGSDGTTVTAVPDTGYHFVNWSDGKTNASRMDTNVHDDISVSAEFEIDLPNDTDTTTPAAVRISGNQKVDNTLEALLIDENGLSVTTSSAVTYKWYRISGNDADNGTLVGEGLTYKLISSDIGKYIKLVVSYIDKTFEKITSKISGNSSSGSSGSSGHSSSSTSSSNTSSTEKITVKVTDGKSDTSISKTVIERTTASDGTKKDIVTYTPDKAKETVGALTSEGKDTARIVATDTDNDVSETKVNIPKETLTALSSGNVNLQIETGGAIVSLPKESVQGLAQSGQLNGDLYFRLVPIKDETKQTEIKTTANQQATIKAVSGNNGVQVLGTPMTIETNMSQRAVDIVLPLKGITLPTDATERQAFLNDLGVFIEHSDGEKVLEKGEVVEYGDGIFGIKFTVNKFSDFTIVKLNKTNQTGWKLDNGYWYFFDNAGTMITGWYKSGSGDWVYDGKDTVGQWFHLERDGRMDTGWFKDSDGTWYFLCDGRNYGALGYMETGWKFIDGKWYFLKSNGAMATGWTYVDGSWYYLYSDGSMAGNTEIDGYRLDTSGAWINN</sequence>
<reference evidence="6" key="1">
    <citation type="submission" date="2020-06" db="EMBL/GenBank/DDBJ databases">
        <title>Genomic insights into acetone-butanol-ethanol (ABE) fermentation by sequencing solventogenic clostridia strains.</title>
        <authorList>
            <person name="Brown S."/>
        </authorList>
    </citation>
    <scope>NUCLEOTIDE SEQUENCE</scope>
    <source>
        <strain evidence="6">DJ123</strain>
    </source>
</reference>
<dbReference type="InterPro" id="IPR003343">
    <property type="entry name" value="Big_2"/>
</dbReference>
<dbReference type="Pfam" id="PF19127">
    <property type="entry name" value="Choline_bind_3"/>
    <property type="match status" value="1"/>
</dbReference>
<evidence type="ECO:0000313" key="7">
    <source>
        <dbReference type="Proteomes" id="UP000822184"/>
    </source>
</evidence>
<feature type="domain" description="Ig-like" evidence="5">
    <location>
        <begin position="773"/>
        <end position="866"/>
    </location>
</feature>
<comment type="caution">
    <text evidence="6">The sequence shown here is derived from an EMBL/GenBank/DDBJ whole genome shotgun (WGS) entry which is preliminary data.</text>
</comment>
<dbReference type="PROSITE" id="PS51170">
    <property type="entry name" value="CW"/>
    <property type="match status" value="3"/>
</dbReference>
<feature type="compositionally biased region" description="Low complexity" evidence="4">
    <location>
        <begin position="2618"/>
        <end position="2645"/>
    </location>
</feature>
<dbReference type="RefSeq" id="WP_173715247.1">
    <property type="nucleotide sequence ID" value="NZ_JABTDW010000001.1"/>
</dbReference>
<evidence type="ECO:0000313" key="6">
    <source>
        <dbReference type="EMBL" id="NSB12409.1"/>
    </source>
</evidence>
<dbReference type="SMART" id="SM00409">
    <property type="entry name" value="IG"/>
    <property type="match status" value="17"/>
</dbReference>
<dbReference type="Pfam" id="PF13517">
    <property type="entry name" value="FG-GAP_3"/>
    <property type="match status" value="2"/>
</dbReference>
<dbReference type="InterPro" id="IPR013783">
    <property type="entry name" value="Ig-like_fold"/>
</dbReference>
<dbReference type="InterPro" id="IPR036179">
    <property type="entry name" value="Ig-like_dom_sf"/>
</dbReference>
<dbReference type="InterPro" id="IPR018337">
    <property type="entry name" value="Cell_wall/Cho-bd_repeat"/>
</dbReference>
<accession>A0AAE5H0M1</accession>
<dbReference type="InterPro" id="IPR013517">
    <property type="entry name" value="FG-GAP"/>
</dbReference>
<dbReference type="Gene3D" id="2.60.40.10">
    <property type="entry name" value="Immunoglobulins"/>
    <property type="match status" value="1"/>
</dbReference>
<keyword evidence="2" id="KW-0677">Repeat</keyword>
<dbReference type="InterPro" id="IPR007110">
    <property type="entry name" value="Ig-like_dom"/>
</dbReference>
<keyword evidence="1" id="KW-0732">Signal</keyword>
<dbReference type="SUPFAM" id="SSF48726">
    <property type="entry name" value="Immunoglobulin"/>
    <property type="match status" value="1"/>
</dbReference>
<evidence type="ECO:0000259" key="5">
    <source>
        <dbReference type="PROSITE" id="PS50835"/>
    </source>
</evidence>
<proteinExistence type="predicted"/>
<dbReference type="InterPro" id="IPR028994">
    <property type="entry name" value="Integrin_alpha_N"/>
</dbReference>
<dbReference type="Pfam" id="PF01473">
    <property type="entry name" value="Choline_bind_1"/>
    <property type="match status" value="2"/>
</dbReference>
<feature type="repeat" description="Cell wall-binding" evidence="3">
    <location>
        <begin position="2969"/>
        <end position="2988"/>
    </location>
</feature>
<feature type="region of interest" description="Disordered" evidence="4">
    <location>
        <begin position="2618"/>
        <end position="2653"/>
    </location>
</feature>
<protein>
    <submittedName>
        <fullName evidence="6">Uncharacterized protein YjdB</fullName>
    </submittedName>
</protein>
<dbReference type="SUPFAM" id="SSF49373">
    <property type="entry name" value="Invasin/intimin cell-adhesion fragments"/>
    <property type="match status" value="17"/>
</dbReference>
<organism evidence="6 7">
    <name type="scientific">Clostridium beijerinckii</name>
    <name type="common">Clostridium MP</name>
    <dbReference type="NCBI Taxonomy" id="1520"/>
    <lineage>
        <taxon>Bacteria</taxon>
        <taxon>Bacillati</taxon>
        <taxon>Bacillota</taxon>
        <taxon>Clostridia</taxon>
        <taxon>Eubacteriales</taxon>
        <taxon>Clostridiaceae</taxon>
        <taxon>Clostridium</taxon>
    </lineage>
</organism>
<dbReference type="Pfam" id="PF02368">
    <property type="entry name" value="Big_2"/>
    <property type="match status" value="16"/>
</dbReference>
<dbReference type="InterPro" id="IPR025592">
    <property type="entry name" value="DUF4347"/>
</dbReference>
<dbReference type="InterPro" id="IPR003599">
    <property type="entry name" value="Ig_sub"/>
</dbReference>
<dbReference type="Gene3D" id="2.60.40.1080">
    <property type="match status" value="17"/>
</dbReference>
<evidence type="ECO:0000256" key="3">
    <source>
        <dbReference type="PROSITE-ProRule" id="PRU00591"/>
    </source>
</evidence>
<evidence type="ECO:0000256" key="2">
    <source>
        <dbReference type="ARBA" id="ARBA00022737"/>
    </source>
</evidence>
<feature type="repeat" description="Cell wall-binding" evidence="3">
    <location>
        <begin position="2890"/>
        <end position="2909"/>
    </location>
</feature>
<dbReference type="Pfam" id="PF14252">
    <property type="entry name" value="DUF4347"/>
    <property type="match status" value="1"/>
</dbReference>
<evidence type="ECO:0000256" key="1">
    <source>
        <dbReference type="ARBA" id="ARBA00022729"/>
    </source>
</evidence>
<dbReference type="SUPFAM" id="SSF69360">
    <property type="entry name" value="Cell wall binding repeat"/>
    <property type="match status" value="1"/>
</dbReference>
<dbReference type="Gene3D" id="2.10.270.10">
    <property type="entry name" value="Cholin Binding"/>
    <property type="match status" value="1"/>
</dbReference>
<dbReference type="Proteomes" id="UP000822184">
    <property type="component" value="Unassembled WGS sequence"/>
</dbReference>
<dbReference type="EMBL" id="JABTDW010000001">
    <property type="protein sequence ID" value="NSB12409.1"/>
    <property type="molecule type" value="Genomic_DNA"/>
</dbReference>
<dbReference type="PROSITE" id="PS50835">
    <property type="entry name" value="IG_LIKE"/>
    <property type="match status" value="1"/>
</dbReference>
<gene>
    <name evidence="6" type="ORF">BCD95_000668</name>
</gene>
<dbReference type="SMART" id="SM00635">
    <property type="entry name" value="BID_2"/>
    <property type="match status" value="17"/>
</dbReference>
<evidence type="ECO:0000256" key="4">
    <source>
        <dbReference type="SAM" id="MobiDB-lite"/>
    </source>
</evidence>
<name>A0AAE5H0M1_CLOBE</name>
<dbReference type="SUPFAM" id="SSF69318">
    <property type="entry name" value="Integrin alpha N-terminal domain"/>
    <property type="match status" value="1"/>
</dbReference>
<dbReference type="InterPro" id="IPR008964">
    <property type="entry name" value="Invasin/intimin_cell_adhesion"/>
</dbReference>
<feature type="repeat" description="Cell wall-binding" evidence="3">
    <location>
        <begin position="2989"/>
        <end position="3008"/>
    </location>
</feature>